<reference evidence="14 15" key="1">
    <citation type="journal article" date="2022" name="Nat. Genet.">
        <title>Improved pea reference genome and pan-genome highlight genomic features and evolutionary characteristics.</title>
        <authorList>
            <person name="Yang T."/>
            <person name="Liu R."/>
            <person name="Luo Y."/>
            <person name="Hu S."/>
            <person name="Wang D."/>
            <person name="Wang C."/>
            <person name="Pandey M.K."/>
            <person name="Ge S."/>
            <person name="Xu Q."/>
            <person name="Li N."/>
            <person name="Li G."/>
            <person name="Huang Y."/>
            <person name="Saxena R.K."/>
            <person name="Ji Y."/>
            <person name="Li M."/>
            <person name="Yan X."/>
            <person name="He Y."/>
            <person name="Liu Y."/>
            <person name="Wang X."/>
            <person name="Xiang C."/>
            <person name="Varshney R.K."/>
            <person name="Ding H."/>
            <person name="Gao S."/>
            <person name="Zong X."/>
        </authorList>
    </citation>
    <scope>NUCLEOTIDE SEQUENCE [LARGE SCALE GENOMIC DNA]</scope>
    <source>
        <strain evidence="14 15">cv. Zhongwan 6</strain>
    </source>
</reference>
<comment type="catalytic activity">
    <reaction evidence="9">
        <text>L-threonyl-[protein] + ATP = O-phospho-L-threonyl-[protein] + ADP + H(+)</text>
        <dbReference type="Rhea" id="RHEA:46608"/>
        <dbReference type="Rhea" id="RHEA-COMP:11060"/>
        <dbReference type="Rhea" id="RHEA-COMP:11605"/>
        <dbReference type="ChEBI" id="CHEBI:15378"/>
        <dbReference type="ChEBI" id="CHEBI:30013"/>
        <dbReference type="ChEBI" id="CHEBI:30616"/>
        <dbReference type="ChEBI" id="CHEBI:61977"/>
        <dbReference type="ChEBI" id="CHEBI:456216"/>
        <dbReference type="EC" id="2.7.11.1"/>
    </reaction>
</comment>
<evidence type="ECO:0000256" key="2">
    <source>
        <dbReference type="ARBA" id="ARBA00012513"/>
    </source>
</evidence>
<feature type="transmembrane region" description="Helical" evidence="12">
    <location>
        <begin position="272"/>
        <end position="294"/>
    </location>
</feature>
<evidence type="ECO:0000256" key="8">
    <source>
        <dbReference type="ARBA" id="ARBA00023180"/>
    </source>
</evidence>
<comment type="catalytic activity">
    <reaction evidence="10">
        <text>L-seryl-[protein] + ATP = O-phospho-L-seryl-[protein] + ADP + H(+)</text>
        <dbReference type="Rhea" id="RHEA:17989"/>
        <dbReference type="Rhea" id="RHEA-COMP:9863"/>
        <dbReference type="Rhea" id="RHEA-COMP:11604"/>
        <dbReference type="ChEBI" id="CHEBI:15378"/>
        <dbReference type="ChEBI" id="CHEBI:29999"/>
        <dbReference type="ChEBI" id="CHEBI:30616"/>
        <dbReference type="ChEBI" id="CHEBI:83421"/>
        <dbReference type="ChEBI" id="CHEBI:456216"/>
        <dbReference type="EC" id="2.7.11.1"/>
    </reaction>
</comment>
<evidence type="ECO:0000256" key="12">
    <source>
        <dbReference type="SAM" id="Phobius"/>
    </source>
</evidence>
<dbReference type="EMBL" id="JAMSHJ010000001">
    <property type="protein sequence ID" value="KAI5441658.1"/>
    <property type="molecule type" value="Genomic_DNA"/>
</dbReference>
<keyword evidence="4" id="KW-0732">Signal</keyword>
<dbReference type="Pfam" id="PF14380">
    <property type="entry name" value="WAK_assoc"/>
    <property type="match status" value="1"/>
</dbReference>
<feature type="binding site" evidence="11">
    <location>
        <position position="373"/>
    </location>
    <ligand>
        <name>ATP</name>
        <dbReference type="ChEBI" id="CHEBI:30616"/>
    </ligand>
</feature>
<dbReference type="PROSITE" id="PS50011">
    <property type="entry name" value="PROTEIN_KINASE_DOM"/>
    <property type="match status" value="1"/>
</dbReference>
<dbReference type="AlphaFoldDB" id="A0A9D4YLD1"/>
<dbReference type="EC" id="2.7.11.1" evidence="2"/>
<name>A0A9D4YLD1_PEA</name>
<dbReference type="InterPro" id="IPR017441">
    <property type="entry name" value="Protein_kinase_ATP_BS"/>
</dbReference>
<dbReference type="PROSITE" id="PS00107">
    <property type="entry name" value="PROTEIN_KINASE_ATP"/>
    <property type="match status" value="1"/>
</dbReference>
<keyword evidence="3" id="KW-0808">Transferase</keyword>
<evidence type="ECO:0000313" key="14">
    <source>
        <dbReference type="EMBL" id="KAI5441658.1"/>
    </source>
</evidence>
<dbReference type="GO" id="GO:0030247">
    <property type="term" value="F:polysaccharide binding"/>
    <property type="evidence" value="ECO:0007669"/>
    <property type="project" value="InterPro"/>
</dbReference>
<dbReference type="PANTHER" id="PTHR46008:SF20">
    <property type="entry name" value="PROTEIN KINASE DOMAIN-CONTAINING PROTEIN"/>
    <property type="match status" value="1"/>
</dbReference>
<keyword evidence="12" id="KW-0812">Transmembrane</keyword>
<keyword evidence="12" id="KW-1133">Transmembrane helix</keyword>
<dbReference type="InterPro" id="IPR025287">
    <property type="entry name" value="WAK_GUB"/>
</dbReference>
<evidence type="ECO:0000256" key="9">
    <source>
        <dbReference type="ARBA" id="ARBA00047899"/>
    </source>
</evidence>
<keyword evidence="15" id="KW-1185">Reference proteome</keyword>
<sequence length="646" mass="73063">MAKVSSQMQLAFTVIITFIFLPLFFSQFLVTADQMYTSSCKPFSCGTFTNLKYPFWNVNTQPSYCGHPQFKLECQKGHLIIEINSQKFYILSINQSSQLLRISREDFYDIDPNHKKYCPKDYINVDVDSHFFNYTSNNENYTALYECGHLLQHLILEISDGFVCRKKDMMQAVYVVSNSKLSDFVTMNCKNRITIPGIKNTSTNSSDVVMGFLNKGFEVRWSGVGEEKCRACMRSGATCGFDRSKIEVTCLFKRSATAKVVVAGAWNLKKKLLVGGISAVLLTLAMIAIIYIYWRRHNNHYAGSYAQSVKLTSHPSRQESQRFDRNQYFGVQYFTCDDLKAATNDFSDQIGDGASGDVFYGELPDGRRIAVKKISDNGRLDLFLNELETLSYLSHPNLVSLYGCTSSRGPDLMLVYEYVTNGTVYEHLHGDRETHENLPWSTRMNIAVETASALKYLHASNIIHRDIKTSNILLDANFHVKLADFGISRIFPSDQSHVFTNPVGTRGYVAPEYQNHRELTHKSDVFNFGVVLVELITSIPAYDACTPDTNLHKIATTRIQNQTMHELVDNTLGYDLDSDVEEMVNLVIELAGQCLHGSREARPTMHEVLIALQDIQRVGQNDMQHADVDIQGPTDEIELLAQSTTT</sequence>
<keyword evidence="8" id="KW-0325">Glycoprotein</keyword>
<dbReference type="GO" id="GO:0004674">
    <property type="term" value="F:protein serine/threonine kinase activity"/>
    <property type="evidence" value="ECO:0007669"/>
    <property type="project" value="UniProtKB-EC"/>
</dbReference>
<dbReference type="PANTHER" id="PTHR46008">
    <property type="entry name" value="LEAF RUST 10 DISEASE-RESISTANCE LOCUS RECEPTOR-LIKE PROTEIN KINASE-LIKE 1.4"/>
    <property type="match status" value="1"/>
</dbReference>
<comment type="subcellular location">
    <subcellularLocation>
        <location evidence="1">Membrane</location>
        <topology evidence="1">Single-pass membrane protein</topology>
    </subcellularLocation>
</comment>
<protein>
    <recommendedName>
        <fullName evidence="2">non-specific serine/threonine protein kinase</fullName>
        <ecNumber evidence="2">2.7.11.1</ecNumber>
    </recommendedName>
</protein>
<comment type="caution">
    <text evidence="14">The sequence shown here is derived from an EMBL/GenBank/DDBJ whole genome shotgun (WGS) entry which is preliminary data.</text>
</comment>
<dbReference type="Pfam" id="PF13947">
    <property type="entry name" value="GUB_WAK_bind"/>
    <property type="match status" value="1"/>
</dbReference>
<keyword evidence="12" id="KW-0472">Membrane</keyword>
<evidence type="ECO:0000256" key="4">
    <source>
        <dbReference type="ARBA" id="ARBA00022729"/>
    </source>
</evidence>
<dbReference type="InterPro" id="IPR008271">
    <property type="entry name" value="Ser/Thr_kinase_AS"/>
</dbReference>
<organism evidence="14 15">
    <name type="scientific">Pisum sativum</name>
    <name type="common">Garden pea</name>
    <name type="synonym">Lathyrus oleraceus</name>
    <dbReference type="NCBI Taxonomy" id="3888"/>
    <lineage>
        <taxon>Eukaryota</taxon>
        <taxon>Viridiplantae</taxon>
        <taxon>Streptophyta</taxon>
        <taxon>Embryophyta</taxon>
        <taxon>Tracheophyta</taxon>
        <taxon>Spermatophyta</taxon>
        <taxon>Magnoliopsida</taxon>
        <taxon>eudicotyledons</taxon>
        <taxon>Gunneridae</taxon>
        <taxon>Pentapetalae</taxon>
        <taxon>rosids</taxon>
        <taxon>fabids</taxon>
        <taxon>Fabales</taxon>
        <taxon>Fabaceae</taxon>
        <taxon>Papilionoideae</taxon>
        <taxon>50 kb inversion clade</taxon>
        <taxon>NPAAA clade</taxon>
        <taxon>Hologalegina</taxon>
        <taxon>IRL clade</taxon>
        <taxon>Fabeae</taxon>
        <taxon>Lathyrus</taxon>
    </lineage>
</organism>
<proteinExistence type="predicted"/>
<evidence type="ECO:0000256" key="3">
    <source>
        <dbReference type="ARBA" id="ARBA00022679"/>
    </source>
</evidence>
<dbReference type="GO" id="GO:0005524">
    <property type="term" value="F:ATP binding"/>
    <property type="evidence" value="ECO:0007669"/>
    <property type="project" value="UniProtKB-UniRule"/>
</dbReference>
<dbReference type="PROSITE" id="PS00108">
    <property type="entry name" value="PROTEIN_KINASE_ST"/>
    <property type="match status" value="1"/>
</dbReference>
<evidence type="ECO:0000256" key="1">
    <source>
        <dbReference type="ARBA" id="ARBA00004167"/>
    </source>
</evidence>
<dbReference type="Gene3D" id="1.10.510.10">
    <property type="entry name" value="Transferase(Phosphotransferase) domain 1"/>
    <property type="match status" value="1"/>
</dbReference>
<gene>
    <name evidence="14" type="ORF">KIW84_010932</name>
</gene>
<feature type="domain" description="Protein kinase" evidence="13">
    <location>
        <begin position="344"/>
        <end position="628"/>
    </location>
</feature>
<keyword evidence="5 11" id="KW-0547">Nucleotide-binding</keyword>
<keyword evidence="6" id="KW-0418">Kinase</keyword>
<dbReference type="InterPro" id="IPR011009">
    <property type="entry name" value="Kinase-like_dom_sf"/>
</dbReference>
<dbReference type="Gramene" id="Psat01G0093200-T1">
    <property type="protein sequence ID" value="KAI5441658.1"/>
    <property type="gene ID" value="KIW84_010932"/>
</dbReference>
<evidence type="ECO:0000256" key="6">
    <source>
        <dbReference type="ARBA" id="ARBA00022777"/>
    </source>
</evidence>
<dbReference type="SUPFAM" id="SSF56112">
    <property type="entry name" value="Protein kinase-like (PK-like)"/>
    <property type="match status" value="1"/>
</dbReference>
<dbReference type="SMART" id="SM00220">
    <property type="entry name" value="S_TKc"/>
    <property type="match status" value="1"/>
</dbReference>
<dbReference type="InterPro" id="IPR032872">
    <property type="entry name" value="WAK_assoc_C"/>
</dbReference>
<evidence type="ECO:0000256" key="10">
    <source>
        <dbReference type="ARBA" id="ARBA00048679"/>
    </source>
</evidence>
<evidence type="ECO:0000256" key="11">
    <source>
        <dbReference type="PROSITE-ProRule" id="PRU10141"/>
    </source>
</evidence>
<accession>A0A9D4YLD1</accession>
<dbReference type="GO" id="GO:0016020">
    <property type="term" value="C:membrane"/>
    <property type="evidence" value="ECO:0007669"/>
    <property type="project" value="UniProtKB-SubCell"/>
</dbReference>
<dbReference type="Pfam" id="PF00069">
    <property type="entry name" value="Pkinase"/>
    <property type="match status" value="1"/>
</dbReference>
<evidence type="ECO:0000259" key="13">
    <source>
        <dbReference type="PROSITE" id="PS50011"/>
    </source>
</evidence>
<dbReference type="InterPro" id="IPR000719">
    <property type="entry name" value="Prot_kinase_dom"/>
</dbReference>
<keyword evidence="7 11" id="KW-0067">ATP-binding</keyword>
<evidence type="ECO:0000256" key="5">
    <source>
        <dbReference type="ARBA" id="ARBA00022741"/>
    </source>
</evidence>
<evidence type="ECO:0000256" key="7">
    <source>
        <dbReference type="ARBA" id="ARBA00022840"/>
    </source>
</evidence>
<dbReference type="OrthoDB" id="1668230at2759"/>
<evidence type="ECO:0000313" key="15">
    <source>
        <dbReference type="Proteomes" id="UP001058974"/>
    </source>
</evidence>
<dbReference type="Proteomes" id="UP001058974">
    <property type="component" value="Chromosome 1"/>
</dbReference>
<dbReference type="Gene3D" id="3.30.200.20">
    <property type="entry name" value="Phosphorylase Kinase, domain 1"/>
    <property type="match status" value="1"/>
</dbReference>